<feature type="region of interest" description="Disordered" evidence="2">
    <location>
        <begin position="19"/>
        <end position="61"/>
    </location>
</feature>
<keyword evidence="1" id="KW-0175">Coiled coil</keyword>
<name>A0A8K0IDC3_COCNU</name>
<proteinExistence type="predicted"/>
<accession>A0A8K0IDC3</accession>
<organism evidence="3 4">
    <name type="scientific">Cocos nucifera</name>
    <name type="common">Coconut palm</name>
    <dbReference type="NCBI Taxonomy" id="13894"/>
    <lineage>
        <taxon>Eukaryota</taxon>
        <taxon>Viridiplantae</taxon>
        <taxon>Streptophyta</taxon>
        <taxon>Embryophyta</taxon>
        <taxon>Tracheophyta</taxon>
        <taxon>Spermatophyta</taxon>
        <taxon>Magnoliopsida</taxon>
        <taxon>Liliopsida</taxon>
        <taxon>Arecaceae</taxon>
        <taxon>Arecoideae</taxon>
        <taxon>Cocoseae</taxon>
        <taxon>Attaleinae</taxon>
        <taxon>Cocos</taxon>
    </lineage>
</organism>
<reference evidence="3" key="1">
    <citation type="journal article" date="2017" name="Gigascience">
        <title>The genome draft of coconut (Cocos nucifera).</title>
        <authorList>
            <person name="Xiao Y."/>
            <person name="Xu P."/>
            <person name="Fan H."/>
            <person name="Baudouin L."/>
            <person name="Xia W."/>
            <person name="Bocs S."/>
            <person name="Xu J."/>
            <person name="Li Q."/>
            <person name="Guo A."/>
            <person name="Zhou L."/>
            <person name="Li J."/>
            <person name="Wu Y."/>
            <person name="Ma Z."/>
            <person name="Armero A."/>
            <person name="Issali A.E."/>
            <person name="Liu N."/>
            <person name="Peng M."/>
            <person name="Yang Y."/>
        </authorList>
    </citation>
    <scope>NUCLEOTIDE SEQUENCE</scope>
    <source>
        <tissue evidence="3">Spear leaf of Hainan Tall coconut</tissue>
    </source>
</reference>
<evidence type="ECO:0000313" key="4">
    <source>
        <dbReference type="Proteomes" id="UP000797356"/>
    </source>
</evidence>
<dbReference type="EMBL" id="CM017877">
    <property type="protein sequence ID" value="KAG1347802.1"/>
    <property type="molecule type" value="Genomic_DNA"/>
</dbReference>
<dbReference type="AlphaFoldDB" id="A0A8K0IDC3"/>
<dbReference type="Proteomes" id="UP000797356">
    <property type="component" value="Chromosome 6"/>
</dbReference>
<gene>
    <name evidence="3" type="ORF">COCNU_06G016310</name>
</gene>
<keyword evidence="4" id="KW-1185">Reference proteome</keyword>
<protein>
    <submittedName>
        <fullName evidence="3">Uncharacterized protein</fullName>
    </submittedName>
</protein>
<comment type="caution">
    <text evidence="3">The sequence shown here is derived from an EMBL/GenBank/DDBJ whole genome shotgun (WGS) entry which is preliminary data.</text>
</comment>
<evidence type="ECO:0000313" key="3">
    <source>
        <dbReference type="EMBL" id="KAG1347802.1"/>
    </source>
</evidence>
<reference evidence="3" key="2">
    <citation type="submission" date="2019-07" db="EMBL/GenBank/DDBJ databases">
        <authorList>
            <person name="Yang Y."/>
            <person name="Bocs S."/>
            <person name="Baudouin L."/>
        </authorList>
    </citation>
    <scope>NUCLEOTIDE SEQUENCE</scope>
    <source>
        <tissue evidence="3">Spear leaf of Hainan Tall coconut</tissue>
    </source>
</reference>
<feature type="coiled-coil region" evidence="1">
    <location>
        <begin position="136"/>
        <end position="163"/>
    </location>
</feature>
<evidence type="ECO:0000256" key="2">
    <source>
        <dbReference type="SAM" id="MobiDB-lite"/>
    </source>
</evidence>
<evidence type="ECO:0000256" key="1">
    <source>
        <dbReference type="SAM" id="Coils"/>
    </source>
</evidence>
<sequence>MAAMYRNIREGMRVSLASLHRAIKKKPESGPGGPSRDPSKRLRVGSPPQIEADKGKAPMPPAFTTEYGPDTASREAIITIDWEVRKAYPVLKILSGSYMSLLSMAHNMTILYEGLTGFIQLNSKLKDKAQTTNARAEVIKELLHATEEREKKYQEKLALLEVELGTS</sequence>